<dbReference type="InterPro" id="IPR001387">
    <property type="entry name" value="Cro/C1-type_HTH"/>
</dbReference>
<feature type="domain" description="HTH cro/C1-type" evidence="1">
    <location>
        <begin position="17"/>
        <end position="71"/>
    </location>
</feature>
<dbReference type="SMART" id="SM00530">
    <property type="entry name" value="HTH_XRE"/>
    <property type="match status" value="1"/>
</dbReference>
<organism evidence="2 3">
    <name type="scientific">Companilactobacillus bobalius DSM 19674</name>
    <dbReference type="NCBI Taxonomy" id="1423788"/>
    <lineage>
        <taxon>Bacteria</taxon>
        <taxon>Bacillati</taxon>
        <taxon>Bacillota</taxon>
        <taxon>Bacilli</taxon>
        <taxon>Lactobacillales</taxon>
        <taxon>Lactobacillaceae</taxon>
        <taxon>Companilactobacillus</taxon>
        <taxon>Companilactobacillus bobalius</taxon>
    </lineage>
</organism>
<dbReference type="PATRIC" id="fig|1423788.3.peg.1115"/>
<dbReference type="CDD" id="cd00093">
    <property type="entry name" value="HTH_XRE"/>
    <property type="match status" value="1"/>
</dbReference>
<keyword evidence="3" id="KW-1185">Reference proteome</keyword>
<name>A0A0R1KLU5_9LACO</name>
<dbReference type="InterPro" id="IPR010982">
    <property type="entry name" value="Lambda_DNA-bd_dom_sf"/>
</dbReference>
<dbReference type="Gene3D" id="1.10.260.40">
    <property type="entry name" value="lambda repressor-like DNA-binding domains"/>
    <property type="match status" value="1"/>
</dbReference>
<dbReference type="Pfam" id="PF01381">
    <property type="entry name" value="HTH_3"/>
    <property type="match status" value="1"/>
</dbReference>
<accession>A0A0R1KLU5</accession>
<dbReference type="RefSeq" id="WP_056951142.1">
    <property type="nucleotide sequence ID" value="NZ_AZDY01000029.1"/>
</dbReference>
<proteinExistence type="predicted"/>
<dbReference type="PROSITE" id="PS50943">
    <property type="entry name" value="HTH_CROC1"/>
    <property type="match status" value="1"/>
</dbReference>
<reference evidence="2 3" key="1">
    <citation type="journal article" date="2015" name="Genome Announc.">
        <title>Expanding the biotechnology potential of lactobacilli through comparative genomics of 213 strains and associated genera.</title>
        <authorList>
            <person name="Sun Z."/>
            <person name="Harris H.M."/>
            <person name="McCann A."/>
            <person name="Guo C."/>
            <person name="Argimon S."/>
            <person name="Zhang W."/>
            <person name="Yang X."/>
            <person name="Jeffery I.B."/>
            <person name="Cooney J.C."/>
            <person name="Kagawa T.F."/>
            <person name="Liu W."/>
            <person name="Song Y."/>
            <person name="Salvetti E."/>
            <person name="Wrobel A."/>
            <person name="Rasinkangas P."/>
            <person name="Parkhill J."/>
            <person name="Rea M.C."/>
            <person name="O'Sullivan O."/>
            <person name="Ritari J."/>
            <person name="Douillard F.P."/>
            <person name="Paul Ross R."/>
            <person name="Yang R."/>
            <person name="Briner A.E."/>
            <person name="Felis G.E."/>
            <person name="de Vos W.M."/>
            <person name="Barrangou R."/>
            <person name="Klaenhammer T.R."/>
            <person name="Caufield P.W."/>
            <person name="Cui Y."/>
            <person name="Zhang H."/>
            <person name="O'Toole P.W."/>
        </authorList>
    </citation>
    <scope>NUCLEOTIDE SEQUENCE [LARGE SCALE GENOMIC DNA]</scope>
    <source>
        <strain evidence="2 3">DSM 19674</strain>
    </source>
</reference>
<dbReference type="GO" id="GO:0003677">
    <property type="term" value="F:DNA binding"/>
    <property type="evidence" value="ECO:0007669"/>
    <property type="project" value="InterPro"/>
</dbReference>
<sequence length="171" mass="19866">MIMHSRKTIAVPPGATIKEQLNSRHMSQKEFAIRMDMSEKHISHLINGKVELTFDVAQRLESVLGIPAKVWSELELRYRERLARVQRELNNESESKLAQNFPYEQMVDKGWIGSAEDESAKLRNLRRFFEVANLNSLYNLSILKPNSDSHTLFKAVQEQAQKNERQKKIES</sequence>
<comment type="caution">
    <text evidence="2">The sequence shown here is derived from an EMBL/GenBank/DDBJ whole genome shotgun (WGS) entry which is preliminary data.</text>
</comment>
<evidence type="ECO:0000313" key="3">
    <source>
        <dbReference type="Proteomes" id="UP000051515"/>
    </source>
</evidence>
<protein>
    <submittedName>
        <fullName evidence="2">Toxin antitoxin system, Antitoxin component</fullName>
    </submittedName>
</protein>
<dbReference type="SUPFAM" id="SSF47413">
    <property type="entry name" value="lambda repressor-like DNA-binding domains"/>
    <property type="match status" value="1"/>
</dbReference>
<gene>
    <name evidence="2" type="ORF">FC78_GL001087</name>
</gene>
<dbReference type="Proteomes" id="UP000051515">
    <property type="component" value="Unassembled WGS sequence"/>
</dbReference>
<dbReference type="AlphaFoldDB" id="A0A0R1KLU5"/>
<dbReference type="EMBL" id="AZDY01000029">
    <property type="protein sequence ID" value="KRK84080.1"/>
    <property type="molecule type" value="Genomic_DNA"/>
</dbReference>
<evidence type="ECO:0000313" key="2">
    <source>
        <dbReference type="EMBL" id="KRK84080.1"/>
    </source>
</evidence>
<evidence type="ECO:0000259" key="1">
    <source>
        <dbReference type="PROSITE" id="PS50943"/>
    </source>
</evidence>